<accession>A0A1B4FZS0</accession>
<evidence type="ECO:0000313" key="1">
    <source>
        <dbReference type="EMBL" id="AOJ09174.1"/>
    </source>
</evidence>
<protein>
    <submittedName>
        <fullName evidence="1">Uncharacterized protein</fullName>
    </submittedName>
</protein>
<name>A0A1B4FZS0_9BURK</name>
<gene>
    <name evidence="1" type="ORF">WS71_17520</name>
</gene>
<dbReference type="EMBL" id="CP013389">
    <property type="protein sequence ID" value="AOJ09174.1"/>
    <property type="molecule type" value="Genomic_DNA"/>
</dbReference>
<sequence>MSTCKVESFRIDNGGTALIDAPTQDKTTRIDPSLSFPPWRMKGYSNDGSRTEILLLLQMQNRRT</sequence>
<dbReference type="Proteomes" id="UP000067711">
    <property type="component" value="Chromosome 1"/>
</dbReference>
<dbReference type="AlphaFoldDB" id="A0A1B4FZS0"/>
<organism evidence="1 2">
    <name type="scientific">Burkholderia mayonis</name>
    <dbReference type="NCBI Taxonomy" id="1385591"/>
    <lineage>
        <taxon>Bacteria</taxon>
        <taxon>Pseudomonadati</taxon>
        <taxon>Pseudomonadota</taxon>
        <taxon>Betaproteobacteria</taxon>
        <taxon>Burkholderiales</taxon>
        <taxon>Burkholderiaceae</taxon>
        <taxon>Burkholderia</taxon>
        <taxon>pseudomallei group</taxon>
    </lineage>
</organism>
<reference evidence="1 2" key="1">
    <citation type="submission" date="2015-12" db="EMBL/GenBank/DDBJ databases">
        <title>Diversity of Burkholderia near neighbor genomes.</title>
        <authorList>
            <person name="Sahl J."/>
            <person name="Wagner D."/>
            <person name="Keim P."/>
        </authorList>
    </citation>
    <scope>NUCLEOTIDE SEQUENCE [LARGE SCALE GENOMIC DNA]</scope>
    <source>
        <strain evidence="1 2">BDU8</strain>
    </source>
</reference>
<evidence type="ECO:0000313" key="2">
    <source>
        <dbReference type="Proteomes" id="UP000067711"/>
    </source>
</evidence>
<proteinExistence type="predicted"/>